<name>A0A6C0CIC5_9ZZZZ</name>
<dbReference type="AlphaFoldDB" id="A0A6C0CIC5"/>
<feature type="compositionally biased region" description="Basic and acidic residues" evidence="1">
    <location>
        <begin position="94"/>
        <end position="117"/>
    </location>
</feature>
<feature type="compositionally biased region" description="Polar residues" evidence="1">
    <location>
        <begin position="71"/>
        <end position="86"/>
    </location>
</feature>
<organism evidence="2">
    <name type="scientific">viral metagenome</name>
    <dbReference type="NCBI Taxonomy" id="1070528"/>
    <lineage>
        <taxon>unclassified sequences</taxon>
        <taxon>metagenomes</taxon>
        <taxon>organismal metagenomes</taxon>
    </lineage>
</organism>
<evidence type="ECO:0000256" key="1">
    <source>
        <dbReference type="SAM" id="MobiDB-lite"/>
    </source>
</evidence>
<feature type="region of interest" description="Disordered" evidence="1">
    <location>
        <begin position="71"/>
        <end position="117"/>
    </location>
</feature>
<sequence>MEEHKSLNMKDMAAIIANQMLQEAWKIVVEKQKKQVVEFARKWGAQIATEQEDQAINDLKEFFEQPTSWPSIQVSTAAPGLTTSTAAPAPRGRKQLDSDTEPKPTDANKRKATDYGELKLPEGREPITCPVEVKSGDRKGLKCGKVCKRVTDAHDAADPKCAKFECGHMFCGQHIVKASGMDTSAARKRLEKASDSDSGPVTMNEDGKETVIASSSLGTLKPEQTTAAAKQTVSKIFDMVKKRKEAASGVSNDNNQ</sequence>
<protein>
    <submittedName>
        <fullName evidence="2">Uncharacterized protein</fullName>
    </submittedName>
</protein>
<evidence type="ECO:0000313" key="2">
    <source>
        <dbReference type="EMBL" id="QHT03404.1"/>
    </source>
</evidence>
<proteinExistence type="predicted"/>
<dbReference type="EMBL" id="MN739411">
    <property type="protein sequence ID" value="QHT03404.1"/>
    <property type="molecule type" value="Genomic_DNA"/>
</dbReference>
<reference evidence="2" key="1">
    <citation type="journal article" date="2020" name="Nature">
        <title>Giant virus diversity and host interactions through global metagenomics.</title>
        <authorList>
            <person name="Schulz F."/>
            <person name="Roux S."/>
            <person name="Paez-Espino D."/>
            <person name="Jungbluth S."/>
            <person name="Walsh D.A."/>
            <person name="Denef V.J."/>
            <person name="McMahon K.D."/>
            <person name="Konstantinidis K.T."/>
            <person name="Eloe-Fadrosh E.A."/>
            <person name="Kyrpides N.C."/>
            <person name="Woyke T."/>
        </authorList>
    </citation>
    <scope>NUCLEOTIDE SEQUENCE</scope>
    <source>
        <strain evidence="2">GVMAG-M-3300021079-18</strain>
    </source>
</reference>
<accession>A0A6C0CIC5</accession>